<feature type="region of interest" description="Disordered" evidence="1">
    <location>
        <begin position="175"/>
        <end position="230"/>
    </location>
</feature>
<dbReference type="EMBL" id="MN738791">
    <property type="protein sequence ID" value="QHT37285.1"/>
    <property type="molecule type" value="Genomic_DNA"/>
</dbReference>
<name>A0A6C0FDL3_9ZZZZ</name>
<evidence type="ECO:0000256" key="1">
    <source>
        <dbReference type="SAM" id="MobiDB-lite"/>
    </source>
</evidence>
<feature type="compositionally biased region" description="Basic and acidic residues" evidence="1">
    <location>
        <begin position="196"/>
        <end position="211"/>
    </location>
</feature>
<feature type="transmembrane region" description="Helical" evidence="2">
    <location>
        <begin position="12"/>
        <end position="45"/>
    </location>
</feature>
<keyword evidence="2" id="KW-0812">Transmembrane</keyword>
<keyword evidence="2" id="KW-1133">Transmembrane helix</keyword>
<organism evidence="3">
    <name type="scientific">viral metagenome</name>
    <dbReference type="NCBI Taxonomy" id="1070528"/>
    <lineage>
        <taxon>unclassified sequences</taxon>
        <taxon>metagenomes</taxon>
        <taxon>organismal metagenomes</taxon>
    </lineage>
</organism>
<keyword evidence="2" id="KW-0472">Membrane</keyword>
<sequence>MAKFIDSISKWLVYICTTIFCIVISVLLFLGLWIPLVICCVFGLISGVIRLISKTSIKLEEDDDYDDDDDSDSEEDSDSDSDGESDSNSEGESDSDSDGESDSNSEGESDSNDEEDTNSNDEGDTNSNDEGDSEEDETEKCVKIVEESCPKYWEPYGFEGEDDCLYKLKGTSCGVYDSSGSEQAYDTTGLEDDYNKEELPPKLPKDGDNKRLKPKPVGSSKDLEDFDFDF</sequence>
<reference evidence="3" key="1">
    <citation type="journal article" date="2020" name="Nature">
        <title>Giant virus diversity and host interactions through global metagenomics.</title>
        <authorList>
            <person name="Schulz F."/>
            <person name="Roux S."/>
            <person name="Paez-Espino D."/>
            <person name="Jungbluth S."/>
            <person name="Walsh D.A."/>
            <person name="Denef V.J."/>
            <person name="McMahon K.D."/>
            <person name="Konstantinidis K.T."/>
            <person name="Eloe-Fadrosh E.A."/>
            <person name="Kyrpides N.C."/>
            <person name="Woyke T."/>
        </authorList>
    </citation>
    <scope>NUCLEOTIDE SEQUENCE</scope>
    <source>
        <strain evidence="3">GVMAG-S-ERX555967-131</strain>
    </source>
</reference>
<feature type="region of interest" description="Disordered" evidence="1">
    <location>
        <begin position="61"/>
        <end position="141"/>
    </location>
</feature>
<feature type="compositionally biased region" description="Acidic residues" evidence="1">
    <location>
        <begin position="61"/>
        <end position="138"/>
    </location>
</feature>
<protein>
    <submittedName>
        <fullName evidence="3">Uncharacterized protein</fullName>
    </submittedName>
</protein>
<proteinExistence type="predicted"/>
<dbReference type="AlphaFoldDB" id="A0A6C0FDL3"/>
<accession>A0A6C0FDL3</accession>
<evidence type="ECO:0000313" key="3">
    <source>
        <dbReference type="EMBL" id="QHT37285.1"/>
    </source>
</evidence>
<evidence type="ECO:0000256" key="2">
    <source>
        <dbReference type="SAM" id="Phobius"/>
    </source>
</evidence>